<comment type="caution">
    <text evidence="3">The sequence shown here is derived from an EMBL/GenBank/DDBJ whole genome shotgun (WGS) entry which is preliminary data.</text>
</comment>
<accession>A0AAP8Q7D4</accession>
<dbReference type="EC" id="2.4.2.4" evidence="3"/>
<dbReference type="InterPro" id="IPR036566">
    <property type="entry name" value="PYNP-like_C_sf"/>
</dbReference>
<dbReference type="AlphaFoldDB" id="A0AAP8Q7D4"/>
<feature type="domain" description="Pyrimidine nucleoside phosphorylase C-terminal" evidence="2">
    <location>
        <begin position="1"/>
        <end position="35"/>
    </location>
</feature>
<dbReference type="InterPro" id="IPR013102">
    <property type="entry name" value="PYNP_C"/>
</dbReference>
<dbReference type="Pfam" id="PF07831">
    <property type="entry name" value="PYNP_C"/>
    <property type="match status" value="1"/>
</dbReference>
<dbReference type="GO" id="GO:0009032">
    <property type="term" value="F:thymidine phosphorylase activity"/>
    <property type="evidence" value="ECO:0007669"/>
    <property type="project" value="UniProtKB-EC"/>
</dbReference>
<dbReference type="EMBL" id="PRKQ01000117">
    <property type="protein sequence ID" value="PPA88769.1"/>
    <property type="molecule type" value="Genomic_DNA"/>
</dbReference>
<keyword evidence="1 3" id="KW-0808">Transferase</keyword>
<evidence type="ECO:0000313" key="3">
    <source>
        <dbReference type="EMBL" id="PPA88769.1"/>
    </source>
</evidence>
<evidence type="ECO:0000259" key="2">
    <source>
        <dbReference type="Pfam" id="PF07831"/>
    </source>
</evidence>
<protein>
    <submittedName>
        <fullName evidence="3">Pyrimidine-nucleoside phosphorylase</fullName>
        <ecNumber evidence="3">2.4.2.4</ecNumber>
    </submittedName>
</protein>
<gene>
    <name evidence="3" type="primary">deoA</name>
    <name evidence="3" type="ORF">C4A77_26025</name>
</gene>
<dbReference type="Gene3D" id="3.90.1170.30">
    <property type="entry name" value="Pyrimidine nucleoside phosphorylase-like, C-terminal domain"/>
    <property type="match status" value="1"/>
</dbReference>
<evidence type="ECO:0000256" key="1">
    <source>
        <dbReference type="ARBA" id="ARBA00022679"/>
    </source>
</evidence>
<sequence length="51" mass="5694">KVGSPVEKGESLLTIYANREDVTEVEQLLYKNIEIGPTGEEPILIHDIITE</sequence>
<proteinExistence type="predicted"/>
<dbReference type="GO" id="GO:0006213">
    <property type="term" value="P:pyrimidine nucleoside metabolic process"/>
    <property type="evidence" value="ECO:0007669"/>
    <property type="project" value="InterPro"/>
</dbReference>
<evidence type="ECO:0000313" key="4">
    <source>
        <dbReference type="Proteomes" id="UP000239759"/>
    </source>
</evidence>
<dbReference type="SUPFAM" id="SSF54680">
    <property type="entry name" value="Pyrimidine nucleoside phosphorylase C-terminal domain"/>
    <property type="match status" value="1"/>
</dbReference>
<feature type="non-terminal residue" evidence="3">
    <location>
        <position position="1"/>
    </location>
</feature>
<dbReference type="Proteomes" id="UP000239759">
    <property type="component" value="Unassembled WGS sequence"/>
</dbReference>
<reference evidence="3 4" key="1">
    <citation type="submission" date="2018-02" db="EMBL/GenBank/DDBJ databases">
        <title>Comparative analysis of genomes of three Brevibacillus laterosporus strains producers of potent antimicrobials isolated from silage.</title>
        <authorList>
            <person name="Kojic M."/>
            <person name="Miljkovic M."/>
            <person name="Studholme D."/>
            <person name="Filipic B."/>
        </authorList>
    </citation>
    <scope>NUCLEOTIDE SEQUENCE [LARGE SCALE GENOMIC DNA]</scope>
    <source>
        <strain evidence="3 4">BGSP11</strain>
    </source>
</reference>
<name>A0AAP8Q7D4_BRELA</name>
<organism evidence="3 4">
    <name type="scientific">Brevibacillus laterosporus</name>
    <name type="common">Bacillus laterosporus</name>
    <dbReference type="NCBI Taxonomy" id="1465"/>
    <lineage>
        <taxon>Bacteria</taxon>
        <taxon>Bacillati</taxon>
        <taxon>Bacillota</taxon>
        <taxon>Bacilli</taxon>
        <taxon>Bacillales</taxon>
        <taxon>Paenibacillaceae</taxon>
        <taxon>Brevibacillus</taxon>
    </lineage>
</organism>
<keyword evidence="3" id="KW-0328">Glycosyltransferase</keyword>